<dbReference type="AlphaFoldDB" id="U5DK42"/>
<sequence length="892" mass="90995">MKLLVVRFWLVFVLGCSLKWCSSALAQVVEDDTLSTQVRGDGTDFTIDGGKRAGGNLFHSFERFSLPTGGSATFNNAIDVNHIFSRVTGNDASHIDGVIRAMGGADLIMINPRGIIFGPGAELDIGGSFIGSTADRVEFADGTFFSATDVHATPLLTVSAPVGLQFGDRAAPIVSRSEFFDFDTFANGLTVPYGETLALLGGDIEIVGKAAAGNQGGLTAFGGRIILGGVAPGSRVGLAQDDGWSADFSSVREFRNVRIADALVFANTFPTFGSSDGFIELQGQQVSISNTQVSAAVLGNTLGGDIFIRASREIVIDKSSQVLTTVFSGTGSAGDISLVAPIVRVLDESFIFATTQTEGNGGNIEISASELVELAGDPDIGPTLIRADSFALKDNPVLEGDAGTIAIKTGRLIVRDGVLIASSTKGDRFGETGEGSSGSIIIRASESVEISGLGTLIEQDNPLRSGVFATSERTATSDGGSIDIQTPSLSVTDGATIATGTTGVGTTGDGGAIAITADRIIVRDGGQIIASTTDGSTGAGGELTIEAGNVRVSGSGSAIAAESTGAGDAGRVSLDITDDLKIDDGGRLSVSATGTGAPGGLFVTAENIYIRGAGSAIAAENNSSADAGNIKLTATEKLQLEDGGRISVRGTTETGAAGNIELAANRLYLQDSRIDAETAGGRGNIIIRSEDLRLRDGSSISTSATGPADGGNITIGPLASSSISNSVILFDTSTITARAVGGNGGNIFITAETIFFPPGSIDASSEFGIDGNVEIFNPETDPSRSLAVLPSETETPAPLESCGANTGVLQSRFTNLGRGGIPIAPTEAAGDLGVWEDLDLPEAETSSHPGSRQLVEAETWVVDPHGRVRLVASEPTGSTCRLSAGSKPVGLP</sequence>
<feature type="chain" id="PRO_5004658886" evidence="1">
    <location>
        <begin position="27"/>
        <end position="892"/>
    </location>
</feature>
<evidence type="ECO:0000256" key="1">
    <source>
        <dbReference type="SAM" id="SignalP"/>
    </source>
</evidence>
<dbReference type="InParanoid" id="U5DK42"/>
<feature type="domain" description="Filamentous haemagglutinin FhaB/tRNA nuclease CdiA-like TPS" evidence="2">
    <location>
        <begin position="29"/>
        <end position="140"/>
    </location>
</feature>
<dbReference type="InterPro" id="IPR011050">
    <property type="entry name" value="Pectin_lyase_fold/virulence"/>
</dbReference>
<dbReference type="InterPro" id="IPR008638">
    <property type="entry name" value="FhaB/CdiA-like_TPS"/>
</dbReference>
<dbReference type="NCBIfam" id="TIGR01901">
    <property type="entry name" value="adhes_NPXG"/>
    <property type="match status" value="1"/>
</dbReference>
<dbReference type="SUPFAM" id="SSF51126">
    <property type="entry name" value="Pectin lyase-like"/>
    <property type="match status" value="2"/>
</dbReference>
<organism evidence="3 4">
    <name type="scientific">Rubidibacter lacunae KORDI 51-2</name>
    <dbReference type="NCBI Taxonomy" id="582515"/>
    <lineage>
        <taxon>Bacteria</taxon>
        <taxon>Bacillati</taxon>
        <taxon>Cyanobacteriota</taxon>
        <taxon>Cyanophyceae</taxon>
        <taxon>Oscillatoriophycideae</taxon>
        <taxon>Chroococcales</taxon>
        <taxon>Aphanothecaceae</taxon>
        <taxon>Rubidibacter</taxon>
    </lineage>
</organism>
<dbReference type="Gene3D" id="2.160.20.10">
    <property type="entry name" value="Single-stranded right-handed beta-helix, Pectin lyase-like"/>
    <property type="match status" value="2"/>
</dbReference>
<dbReference type="PATRIC" id="fig|582515.4.peg.1549"/>
<reference evidence="3 4" key="1">
    <citation type="submission" date="2013-05" db="EMBL/GenBank/DDBJ databases">
        <title>Draft genome sequence of Rubidibacter lacunae KORDI 51-2.</title>
        <authorList>
            <person name="Choi D.H."/>
            <person name="Noh J.H."/>
            <person name="Kwon K.-K."/>
            <person name="Lee J.-H."/>
            <person name="Ryu J.-Y."/>
        </authorList>
    </citation>
    <scope>NUCLEOTIDE SEQUENCE [LARGE SCALE GENOMIC DNA]</scope>
    <source>
        <strain evidence="3 4">KORDI 51-2</strain>
    </source>
</reference>
<feature type="signal peptide" evidence="1">
    <location>
        <begin position="1"/>
        <end position="26"/>
    </location>
</feature>
<dbReference type="InterPro" id="IPR012334">
    <property type="entry name" value="Pectin_lyas_fold"/>
</dbReference>
<dbReference type="SMART" id="SM00912">
    <property type="entry name" value="Haemagg_act"/>
    <property type="match status" value="1"/>
</dbReference>
<evidence type="ECO:0000313" key="3">
    <source>
        <dbReference type="EMBL" id="ERN42051.1"/>
    </source>
</evidence>
<dbReference type="Proteomes" id="UP000016960">
    <property type="component" value="Unassembled WGS sequence"/>
</dbReference>
<dbReference type="EMBL" id="ASSJ01000035">
    <property type="protein sequence ID" value="ERN42051.1"/>
    <property type="molecule type" value="Genomic_DNA"/>
</dbReference>
<accession>U5DK42</accession>
<proteinExistence type="predicted"/>
<keyword evidence="1" id="KW-0732">Signal</keyword>
<name>U5DK42_9CHRO</name>
<comment type="caution">
    <text evidence="3">The sequence shown here is derived from an EMBL/GenBank/DDBJ whole genome shotgun (WGS) entry which is preliminary data.</text>
</comment>
<keyword evidence="4" id="KW-1185">Reference proteome</keyword>
<evidence type="ECO:0000313" key="4">
    <source>
        <dbReference type="Proteomes" id="UP000016960"/>
    </source>
</evidence>
<dbReference type="Pfam" id="PF05860">
    <property type="entry name" value="TPS"/>
    <property type="match status" value="1"/>
</dbReference>
<dbReference type="RefSeq" id="WP_022605959.1">
    <property type="nucleotide sequence ID" value="NZ_ASSJ01000035.1"/>
</dbReference>
<dbReference type="STRING" id="582515.KR51_00013860"/>
<gene>
    <name evidence="3" type="ORF">KR51_00013860</name>
</gene>
<dbReference type="eggNOG" id="COG3210">
    <property type="taxonomic scope" value="Bacteria"/>
</dbReference>
<evidence type="ECO:0000259" key="2">
    <source>
        <dbReference type="SMART" id="SM00912"/>
    </source>
</evidence>
<protein>
    <submittedName>
        <fullName evidence="3">Filamentous hemagglutinin family N-terminal domain protein</fullName>
    </submittedName>
</protein>